<feature type="signal peptide" evidence="1">
    <location>
        <begin position="1"/>
        <end position="18"/>
    </location>
</feature>
<evidence type="ECO:0000313" key="3">
    <source>
        <dbReference type="EMBL" id="CAL8117630.1"/>
    </source>
</evidence>
<evidence type="ECO:0000256" key="1">
    <source>
        <dbReference type="SAM" id="SignalP"/>
    </source>
</evidence>
<dbReference type="InterPro" id="IPR036514">
    <property type="entry name" value="SGNH_hydro_sf"/>
</dbReference>
<reference evidence="3 4" key="1">
    <citation type="submission" date="2024-08" db="EMBL/GenBank/DDBJ databases">
        <authorList>
            <person name="Cucini C."/>
            <person name="Frati F."/>
        </authorList>
    </citation>
    <scope>NUCLEOTIDE SEQUENCE [LARGE SCALE GENOMIC DNA]</scope>
</reference>
<protein>
    <recommendedName>
        <fullName evidence="2">SGNH hydrolase-type esterase domain-containing protein</fullName>
    </recommendedName>
</protein>
<keyword evidence="1" id="KW-0732">Signal</keyword>
<feature type="chain" id="PRO_5047520320" description="SGNH hydrolase-type esterase domain-containing protein" evidence="1">
    <location>
        <begin position="19"/>
        <end position="213"/>
    </location>
</feature>
<proteinExistence type="predicted"/>
<sequence>MKVLTVIFLAATISVALALPWEPEPRTEQYWIARHNGFIQNSLNNNASINILFYGDLHTEGWSAVGRPTFEEYYAPLGVSNYAIGADRIEHTLYRISDGEVTDNIKTKLCVIKMSQTNLEGNDDLEIALGNVILVNDLRERQPNMKILLLGILNIPKNSEEWANRISNINRIMRSLDNGRTIRFLDMNEHFQSEGSFPFGLFAGDLIHLSAAG</sequence>
<evidence type="ECO:0000313" key="4">
    <source>
        <dbReference type="Proteomes" id="UP001642540"/>
    </source>
</evidence>
<organism evidence="3 4">
    <name type="scientific">Orchesella dallaii</name>
    <dbReference type="NCBI Taxonomy" id="48710"/>
    <lineage>
        <taxon>Eukaryota</taxon>
        <taxon>Metazoa</taxon>
        <taxon>Ecdysozoa</taxon>
        <taxon>Arthropoda</taxon>
        <taxon>Hexapoda</taxon>
        <taxon>Collembola</taxon>
        <taxon>Entomobryomorpha</taxon>
        <taxon>Entomobryoidea</taxon>
        <taxon>Orchesellidae</taxon>
        <taxon>Orchesellinae</taxon>
        <taxon>Orchesella</taxon>
    </lineage>
</organism>
<dbReference type="EMBL" id="CAXLJM020000055">
    <property type="protein sequence ID" value="CAL8117630.1"/>
    <property type="molecule type" value="Genomic_DNA"/>
</dbReference>
<accession>A0ABP1R2H6</accession>
<dbReference type="InterPro" id="IPR013830">
    <property type="entry name" value="SGNH_hydro"/>
</dbReference>
<name>A0ABP1R2H6_9HEXA</name>
<feature type="domain" description="SGNH hydrolase-type esterase" evidence="2">
    <location>
        <begin position="55"/>
        <end position="213"/>
    </location>
</feature>
<gene>
    <name evidence="3" type="ORF">ODALV1_LOCUS17786</name>
</gene>
<comment type="caution">
    <text evidence="3">The sequence shown here is derived from an EMBL/GenBank/DDBJ whole genome shotgun (WGS) entry which is preliminary data.</text>
</comment>
<dbReference type="Pfam" id="PF13472">
    <property type="entry name" value="Lipase_GDSL_2"/>
    <property type="match status" value="1"/>
</dbReference>
<keyword evidence="4" id="KW-1185">Reference proteome</keyword>
<dbReference type="Gene3D" id="3.40.50.1110">
    <property type="entry name" value="SGNH hydrolase"/>
    <property type="match status" value="1"/>
</dbReference>
<dbReference type="SUPFAM" id="SSF52266">
    <property type="entry name" value="SGNH hydrolase"/>
    <property type="match status" value="1"/>
</dbReference>
<dbReference type="Proteomes" id="UP001642540">
    <property type="component" value="Unassembled WGS sequence"/>
</dbReference>
<evidence type="ECO:0000259" key="2">
    <source>
        <dbReference type="Pfam" id="PF13472"/>
    </source>
</evidence>